<feature type="domain" description="CAAX prenyl protease 2/Lysostaphin resistance protein A-like" evidence="12">
    <location>
        <begin position="124"/>
        <end position="234"/>
    </location>
</feature>
<dbReference type="InterPro" id="IPR039731">
    <property type="entry name" value="Rce1"/>
</dbReference>
<accession>A0A167K4V7</accession>
<keyword evidence="4 11" id="KW-0812">Transmembrane</keyword>
<feature type="transmembrane region" description="Helical" evidence="11">
    <location>
        <begin position="49"/>
        <end position="67"/>
    </location>
</feature>
<dbReference type="Proteomes" id="UP000076738">
    <property type="component" value="Unassembled WGS sequence"/>
</dbReference>
<evidence type="ECO:0000313" key="13">
    <source>
        <dbReference type="EMBL" id="KZO94259.1"/>
    </source>
</evidence>
<reference evidence="13 14" key="1">
    <citation type="journal article" date="2016" name="Mol. Biol. Evol.">
        <title>Comparative Genomics of Early-Diverging Mushroom-Forming Fungi Provides Insights into the Origins of Lignocellulose Decay Capabilities.</title>
        <authorList>
            <person name="Nagy L.G."/>
            <person name="Riley R."/>
            <person name="Tritt A."/>
            <person name="Adam C."/>
            <person name="Daum C."/>
            <person name="Floudas D."/>
            <person name="Sun H."/>
            <person name="Yadav J.S."/>
            <person name="Pangilinan J."/>
            <person name="Larsson K.H."/>
            <person name="Matsuura K."/>
            <person name="Barry K."/>
            <person name="Labutti K."/>
            <person name="Kuo R."/>
            <person name="Ohm R.A."/>
            <person name="Bhattacharya S.S."/>
            <person name="Shirouzu T."/>
            <person name="Yoshinaga Y."/>
            <person name="Martin F.M."/>
            <person name="Grigoriev I.V."/>
            <person name="Hibbett D.S."/>
        </authorList>
    </citation>
    <scope>NUCLEOTIDE SEQUENCE [LARGE SCALE GENOMIC DNA]</scope>
    <source>
        <strain evidence="13 14">TUFC12733</strain>
    </source>
</reference>
<name>A0A167K4V7_CALVF</name>
<dbReference type="GO" id="GO:0005789">
    <property type="term" value="C:endoplasmic reticulum membrane"/>
    <property type="evidence" value="ECO:0007669"/>
    <property type="project" value="UniProtKB-SubCell"/>
</dbReference>
<dbReference type="GO" id="GO:0004222">
    <property type="term" value="F:metalloendopeptidase activity"/>
    <property type="evidence" value="ECO:0007669"/>
    <property type="project" value="InterPro"/>
</dbReference>
<evidence type="ECO:0000256" key="3">
    <source>
        <dbReference type="ARBA" id="ARBA00022670"/>
    </source>
</evidence>
<dbReference type="Pfam" id="PF02517">
    <property type="entry name" value="Rce1-like"/>
    <property type="match status" value="1"/>
</dbReference>
<feature type="transmembrane region" description="Helical" evidence="11">
    <location>
        <begin position="95"/>
        <end position="114"/>
    </location>
</feature>
<feature type="non-terminal residue" evidence="13">
    <location>
        <position position="272"/>
    </location>
</feature>
<keyword evidence="7 11" id="KW-1133">Transmembrane helix</keyword>
<feature type="transmembrane region" description="Helical" evidence="11">
    <location>
        <begin position="193"/>
        <end position="214"/>
    </location>
</feature>
<feature type="transmembrane region" description="Helical" evidence="11">
    <location>
        <begin position="6"/>
        <end position="28"/>
    </location>
</feature>
<keyword evidence="5" id="KW-0378">Hydrolase</keyword>
<comment type="similarity">
    <text evidence="2">Belongs to the peptidase U48 family.</text>
</comment>
<keyword evidence="8 11" id="KW-0472">Membrane</keyword>
<evidence type="ECO:0000256" key="8">
    <source>
        <dbReference type="ARBA" id="ARBA00023136"/>
    </source>
</evidence>
<evidence type="ECO:0000256" key="4">
    <source>
        <dbReference type="ARBA" id="ARBA00022692"/>
    </source>
</evidence>
<feature type="transmembrane region" description="Helical" evidence="11">
    <location>
        <begin position="251"/>
        <end position="269"/>
    </location>
</feature>
<comment type="subcellular location">
    <subcellularLocation>
        <location evidence="1">Endoplasmic reticulum membrane</location>
        <topology evidence="1">Multi-pass membrane protein</topology>
    </subcellularLocation>
</comment>
<dbReference type="OrthoDB" id="271604at2759"/>
<gene>
    <name evidence="13" type="ORF">CALVIDRAFT_539305</name>
</gene>
<evidence type="ECO:0000256" key="5">
    <source>
        <dbReference type="ARBA" id="ARBA00022801"/>
    </source>
</evidence>
<sequence length="272" mass="29821">MTSPLSPASATLLSCTFGTAYVAPFYLWRPAKTGDGRDRNSPGVIKARLLSIAFSSLVDCGIVYYIASRTLINHGDTLSGSPSLLGFQWPNNPRAFLLAPLIYSGTLLSSALAGKFPQHESFRSWLGLRNYLVAPITEEAVFRSCCLAVAGLAGQSFAYKVWATPLYFGIAHLHHGWETYNQLGRDKPALQRALLTTLAQFTYTGLFGAFASFLTVRTNSVLPALASHIFCNFMGLPSIPFEHETHPKTKYLVYAVHLAGIVAFGYLLYPWT</sequence>
<dbReference type="EC" id="3.4.26.1" evidence="10"/>
<organism evidence="13 14">
    <name type="scientific">Calocera viscosa (strain TUFC12733)</name>
    <dbReference type="NCBI Taxonomy" id="1330018"/>
    <lineage>
        <taxon>Eukaryota</taxon>
        <taxon>Fungi</taxon>
        <taxon>Dikarya</taxon>
        <taxon>Basidiomycota</taxon>
        <taxon>Agaricomycotina</taxon>
        <taxon>Dacrymycetes</taxon>
        <taxon>Dacrymycetales</taxon>
        <taxon>Dacrymycetaceae</taxon>
        <taxon>Calocera</taxon>
    </lineage>
</organism>
<evidence type="ECO:0000256" key="1">
    <source>
        <dbReference type="ARBA" id="ARBA00004477"/>
    </source>
</evidence>
<proteinExistence type="inferred from homology"/>
<protein>
    <recommendedName>
        <fullName evidence="10">intramembrane prenyl-peptidase Rce1</fullName>
        <ecNumber evidence="10">3.4.26.1</ecNumber>
    </recommendedName>
</protein>
<keyword evidence="3" id="KW-0645">Protease</keyword>
<evidence type="ECO:0000259" key="12">
    <source>
        <dbReference type="Pfam" id="PF02517"/>
    </source>
</evidence>
<evidence type="ECO:0000256" key="2">
    <source>
        <dbReference type="ARBA" id="ARBA00006897"/>
    </source>
</evidence>
<evidence type="ECO:0000256" key="11">
    <source>
        <dbReference type="SAM" id="Phobius"/>
    </source>
</evidence>
<comment type="catalytic activity">
    <reaction evidence="9">
        <text>Hydrolyzes the peptide bond -P2-(S-farnesyl or geranylgeranyl)C-P1'-P2'-P3'-COOH where P1' and P2' are amino acids with aliphatic sidechains and P3' is any C-terminal residue.</text>
        <dbReference type="EC" id="3.4.26.1"/>
    </reaction>
</comment>
<dbReference type="PANTHER" id="PTHR13046:SF0">
    <property type="entry name" value="CAAX PRENYL PROTEASE 2"/>
    <property type="match status" value="1"/>
</dbReference>
<dbReference type="InterPro" id="IPR003675">
    <property type="entry name" value="Rce1/LyrA-like_dom"/>
</dbReference>
<dbReference type="PANTHER" id="PTHR13046">
    <property type="entry name" value="PROTEASE U48 CAAX PRENYL PROTEASE RCE1"/>
    <property type="match status" value="1"/>
</dbReference>
<keyword evidence="14" id="KW-1185">Reference proteome</keyword>
<evidence type="ECO:0000256" key="6">
    <source>
        <dbReference type="ARBA" id="ARBA00022824"/>
    </source>
</evidence>
<evidence type="ECO:0000256" key="9">
    <source>
        <dbReference type="ARBA" id="ARBA00047280"/>
    </source>
</evidence>
<dbReference type="AlphaFoldDB" id="A0A167K4V7"/>
<evidence type="ECO:0000313" key="14">
    <source>
        <dbReference type="Proteomes" id="UP000076738"/>
    </source>
</evidence>
<evidence type="ECO:0000256" key="10">
    <source>
        <dbReference type="ARBA" id="ARBA00049729"/>
    </source>
</evidence>
<keyword evidence="6" id="KW-0256">Endoplasmic reticulum</keyword>
<evidence type="ECO:0000256" key="7">
    <source>
        <dbReference type="ARBA" id="ARBA00022989"/>
    </source>
</evidence>
<dbReference type="EMBL" id="KV417296">
    <property type="protein sequence ID" value="KZO94259.1"/>
    <property type="molecule type" value="Genomic_DNA"/>
</dbReference>
<dbReference type="GO" id="GO:0071586">
    <property type="term" value="P:CAAX-box protein processing"/>
    <property type="evidence" value="ECO:0007669"/>
    <property type="project" value="InterPro"/>
</dbReference>
<dbReference type="STRING" id="1330018.A0A167K4V7"/>